<organism evidence="1 2">
    <name type="scientific">Acanthoscelides obtectus</name>
    <name type="common">Bean weevil</name>
    <name type="synonym">Bruchus obtectus</name>
    <dbReference type="NCBI Taxonomy" id="200917"/>
    <lineage>
        <taxon>Eukaryota</taxon>
        <taxon>Metazoa</taxon>
        <taxon>Ecdysozoa</taxon>
        <taxon>Arthropoda</taxon>
        <taxon>Hexapoda</taxon>
        <taxon>Insecta</taxon>
        <taxon>Pterygota</taxon>
        <taxon>Neoptera</taxon>
        <taxon>Endopterygota</taxon>
        <taxon>Coleoptera</taxon>
        <taxon>Polyphaga</taxon>
        <taxon>Cucujiformia</taxon>
        <taxon>Chrysomeloidea</taxon>
        <taxon>Chrysomelidae</taxon>
        <taxon>Bruchinae</taxon>
        <taxon>Bruchini</taxon>
        <taxon>Acanthoscelides</taxon>
    </lineage>
</organism>
<gene>
    <name evidence="1" type="ORF">ACAOBT_LOCUS12382</name>
</gene>
<proteinExistence type="predicted"/>
<accession>A0A9P0KJ02</accession>
<sequence>MLVISDTGQRNILSLPHAPT</sequence>
<evidence type="ECO:0000313" key="2">
    <source>
        <dbReference type="Proteomes" id="UP001152888"/>
    </source>
</evidence>
<name>A0A9P0KJ02_ACAOB</name>
<dbReference type="AlphaFoldDB" id="A0A9P0KJ02"/>
<dbReference type="EMBL" id="CAKOFQ010006852">
    <property type="protein sequence ID" value="CAH1976928.1"/>
    <property type="molecule type" value="Genomic_DNA"/>
</dbReference>
<comment type="caution">
    <text evidence="1">The sequence shown here is derived from an EMBL/GenBank/DDBJ whole genome shotgun (WGS) entry which is preliminary data.</text>
</comment>
<protein>
    <submittedName>
        <fullName evidence="1">Uncharacterized protein</fullName>
    </submittedName>
</protein>
<reference evidence="1" key="1">
    <citation type="submission" date="2022-03" db="EMBL/GenBank/DDBJ databases">
        <authorList>
            <person name="Sayadi A."/>
        </authorList>
    </citation>
    <scope>NUCLEOTIDE SEQUENCE</scope>
</reference>
<dbReference type="Proteomes" id="UP001152888">
    <property type="component" value="Unassembled WGS sequence"/>
</dbReference>
<evidence type="ECO:0000313" key="1">
    <source>
        <dbReference type="EMBL" id="CAH1976928.1"/>
    </source>
</evidence>
<keyword evidence="2" id="KW-1185">Reference proteome</keyword>